<dbReference type="SMART" id="SM00052">
    <property type="entry name" value="EAL"/>
    <property type="match status" value="1"/>
</dbReference>
<proteinExistence type="predicted"/>
<organism evidence="4 5">
    <name type="scientific">Roseibium denhamense</name>
    <dbReference type="NCBI Taxonomy" id="76305"/>
    <lineage>
        <taxon>Bacteria</taxon>
        <taxon>Pseudomonadati</taxon>
        <taxon>Pseudomonadota</taxon>
        <taxon>Alphaproteobacteria</taxon>
        <taxon>Hyphomicrobiales</taxon>
        <taxon>Stappiaceae</taxon>
        <taxon>Roseibium</taxon>
    </lineage>
</organism>
<dbReference type="InterPro" id="IPR029787">
    <property type="entry name" value="Nucleotide_cyclase"/>
</dbReference>
<keyword evidence="1" id="KW-1133">Transmembrane helix</keyword>
<dbReference type="PROSITE" id="PS50883">
    <property type="entry name" value="EAL"/>
    <property type="match status" value="1"/>
</dbReference>
<dbReference type="NCBIfam" id="TIGR00254">
    <property type="entry name" value="GGDEF"/>
    <property type="match status" value="1"/>
</dbReference>
<dbReference type="PANTHER" id="PTHR33121:SF70">
    <property type="entry name" value="SIGNALING PROTEIN YKOW"/>
    <property type="match status" value="1"/>
</dbReference>
<evidence type="ECO:0000259" key="3">
    <source>
        <dbReference type="PROSITE" id="PS50887"/>
    </source>
</evidence>
<dbReference type="CDD" id="cd01948">
    <property type="entry name" value="EAL"/>
    <property type="match status" value="1"/>
</dbReference>
<evidence type="ECO:0000313" key="5">
    <source>
        <dbReference type="Proteomes" id="UP001157914"/>
    </source>
</evidence>
<dbReference type="InterPro" id="IPR043128">
    <property type="entry name" value="Rev_trsase/Diguanyl_cyclase"/>
</dbReference>
<dbReference type="PROSITE" id="PS50887">
    <property type="entry name" value="GGDEF"/>
    <property type="match status" value="1"/>
</dbReference>
<dbReference type="InterPro" id="IPR001633">
    <property type="entry name" value="EAL_dom"/>
</dbReference>
<accession>A0ABY1NPS5</accession>
<keyword evidence="1" id="KW-0472">Membrane</keyword>
<dbReference type="InterPro" id="IPR050706">
    <property type="entry name" value="Cyclic-di-GMP_PDE-like"/>
</dbReference>
<dbReference type="Proteomes" id="UP001157914">
    <property type="component" value="Unassembled WGS sequence"/>
</dbReference>
<evidence type="ECO:0000259" key="2">
    <source>
        <dbReference type="PROSITE" id="PS50883"/>
    </source>
</evidence>
<dbReference type="SUPFAM" id="SSF55073">
    <property type="entry name" value="Nucleotide cyclase"/>
    <property type="match status" value="1"/>
</dbReference>
<protein>
    <submittedName>
        <fullName evidence="4">Diguanylate cyclase (GGDEF) domain-containing protein</fullName>
    </submittedName>
</protein>
<feature type="transmembrane region" description="Helical" evidence="1">
    <location>
        <begin position="167"/>
        <end position="187"/>
    </location>
</feature>
<evidence type="ECO:0000256" key="1">
    <source>
        <dbReference type="SAM" id="Phobius"/>
    </source>
</evidence>
<dbReference type="Gene3D" id="3.20.20.450">
    <property type="entry name" value="EAL domain"/>
    <property type="match status" value="1"/>
</dbReference>
<keyword evidence="5" id="KW-1185">Reference proteome</keyword>
<comment type="caution">
    <text evidence="4">The sequence shown here is derived from an EMBL/GenBank/DDBJ whole genome shotgun (WGS) entry which is preliminary data.</text>
</comment>
<dbReference type="Gene3D" id="3.30.70.270">
    <property type="match status" value="1"/>
</dbReference>
<reference evidence="4 5" key="1">
    <citation type="submission" date="2017-05" db="EMBL/GenBank/DDBJ databases">
        <authorList>
            <person name="Varghese N."/>
            <person name="Submissions S."/>
        </authorList>
    </citation>
    <scope>NUCLEOTIDE SEQUENCE [LARGE SCALE GENOMIC DNA]</scope>
    <source>
        <strain evidence="4 5">DSM 15949</strain>
    </source>
</reference>
<dbReference type="EMBL" id="FXTT01000002">
    <property type="protein sequence ID" value="SMP15048.1"/>
    <property type="molecule type" value="Genomic_DNA"/>
</dbReference>
<dbReference type="InterPro" id="IPR035919">
    <property type="entry name" value="EAL_sf"/>
</dbReference>
<dbReference type="Pfam" id="PF00990">
    <property type="entry name" value="GGDEF"/>
    <property type="match status" value="1"/>
</dbReference>
<dbReference type="InterPro" id="IPR000160">
    <property type="entry name" value="GGDEF_dom"/>
</dbReference>
<sequence>MLFPLCFAVLAVLAGLNGYYLYSAHANLSRQLDTYDKMTRTIAAVDTRMMERAAGSYAAFSLQQDSQLASVSLREFLKSLEILEATLPTQEASVSQYVRERLDAVGRDADALQPILTDLSTKTAARQALSHLRTAAASIDQVRELILSRIRTQIDQTRQEVEQFRTGLLAIGLAFVLSALGWIGILVRENRIAVQKAKTESARADKLAHQLDHDPKTGLINHSIFAKTVTEAFETRHPGDELVVMRVDLESRVPVIDGFGHAIDDAVLRSATDVMRHVIDTIDLPITLGRSAGKGFLLLFKRASEMDLSAEHIASRIQDQFLRPVATAHGSYVVTPAIGFADSRASDAHGSDIIRNADLAVANAVQNTKRRPVTYEPVMRAHMERHARVEAALARAIEANECLPHFQPQFNLKTGRIFGVEALARWYHSELGWISPSEFIPIAESSGDIVPMGWKILETSCAEVQLLPSNLQLSVNLSVAQILNDDVVAMVDECLGRTGLPAQRLKLEITESTLMKDLERVKSTLTELRNFGIGISLDDFGVGYSALSYLTDFHWDEIKIDRSFVCRAVRDQKLRDILKMVLGIAKTMGSDVLIEGIETVEQRDILVDLGCENGQGYLFGGPMAIDDITTLFFPDHKQRSFAG</sequence>
<dbReference type="Pfam" id="PF00563">
    <property type="entry name" value="EAL"/>
    <property type="match status" value="1"/>
</dbReference>
<dbReference type="SUPFAM" id="SSF141868">
    <property type="entry name" value="EAL domain-like"/>
    <property type="match status" value="1"/>
</dbReference>
<keyword evidence="1" id="KW-0812">Transmembrane</keyword>
<feature type="domain" description="GGDEF" evidence="3">
    <location>
        <begin position="240"/>
        <end position="377"/>
    </location>
</feature>
<name>A0ABY1NPS5_9HYPH</name>
<dbReference type="PANTHER" id="PTHR33121">
    <property type="entry name" value="CYCLIC DI-GMP PHOSPHODIESTERASE PDEF"/>
    <property type="match status" value="1"/>
</dbReference>
<dbReference type="SMART" id="SM00267">
    <property type="entry name" value="GGDEF"/>
    <property type="match status" value="1"/>
</dbReference>
<gene>
    <name evidence="4" type="ORF">SAMN06265374_1532</name>
</gene>
<evidence type="ECO:0000313" key="4">
    <source>
        <dbReference type="EMBL" id="SMP15048.1"/>
    </source>
</evidence>
<feature type="domain" description="EAL" evidence="2">
    <location>
        <begin position="386"/>
        <end position="636"/>
    </location>
</feature>